<evidence type="ECO:0000313" key="1">
    <source>
        <dbReference type="EMBL" id="KAL2282714.1"/>
    </source>
</evidence>
<organism evidence="1 2">
    <name type="scientific">Diaporthe vaccinii</name>
    <dbReference type="NCBI Taxonomy" id="105482"/>
    <lineage>
        <taxon>Eukaryota</taxon>
        <taxon>Fungi</taxon>
        <taxon>Dikarya</taxon>
        <taxon>Ascomycota</taxon>
        <taxon>Pezizomycotina</taxon>
        <taxon>Sordariomycetes</taxon>
        <taxon>Sordariomycetidae</taxon>
        <taxon>Diaporthales</taxon>
        <taxon>Diaporthaceae</taxon>
        <taxon>Diaporthe</taxon>
        <taxon>Diaporthe eres species complex</taxon>
    </lineage>
</organism>
<protein>
    <submittedName>
        <fullName evidence="1">Uncharacterized protein</fullName>
    </submittedName>
</protein>
<name>A0ABR4EJU9_9PEZI</name>
<dbReference type="Proteomes" id="UP001600888">
    <property type="component" value="Unassembled WGS sequence"/>
</dbReference>
<proteinExistence type="predicted"/>
<keyword evidence="2" id="KW-1185">Reference proteome</keyword>
<dbReference type="EMBL" id="JBAWTH010000047">
    <property type="protein sequence ID" value="KAL2282714.1"/>
    <property type="molecule type" value="Genomic_DNA"/>
</dbReference>
<comment type="caution">
    <text evidence="1">The sequence shown here is derived from an EMBL/GenBank/DDBJ whole genome shotgun (WGS) entry which is preliminary data.</text>
</comment>
<gene>
    <name evidence="1" type="ORF">FJTKL_10348</name>
</gene>
<evidence type="ECO:0000313" key="2">
    <source>
        <dbReference type="Proteomes" id="UP001600888"/>
    </source>
</evidence>
<sequence length="236" mass="25705">MMVMSVAELRLGSNKGCEAKWWCKRKSRQPAQSVELPLGQINAPPPILLRNFVFTCSSVCCGSCSQHTQNCCLLHRAAVLDLAIQSSSWAQTDSWDRAAVGDNLGSFVSDENGQNPVGRWLSDKCSLDQCRRSLAACYRKMQPRHTAGSVQAVQAADGRRILIGVPAVAGYQTRSTWTVWSADSSPASSGTGLMRLRCHIRMARHTETAAGLRRGDPESSPVTAFQPLAGWWIGCP</sequence>
<reference evidence="1 2" key="1">
    <citation type="submission" date="2024-03" db="EMBL/GenBank/DDBJ databases">
        <title>A high-quality draft genome sequence of Diaporthe vaccinii, a causative agent of upright dieback and viscid rot disease in cranberry plants.</title>
        <authorList>
            <person name="Sarrasin M."/>
            <person name="Lang B.F."/>
            <person name="Burger G."/>
        </authorList>
    </citation>
    <scope>NUCLEOTIDE SEQUENCE [LARGE SCALE GENOMIC DNA]</scope>
    <source>
        <strain evidence="1 2">IS7</strain>
    </source>
</reference>
<accession>A0ABR4EJU9</accession>